<dbReference type="Pfam" id="PF13564">
    <property type="entry name" value="DoxX_2"/>
    <property type="match status" value="1"/>
</dbReference>
<evidence type="ECO:0000256" key="5">
    <source>
        <dbReference type="SAM" id="Phobius"/>
    </source>
</evidence>
<dbReference type="InterPro" id="IPR032808">
    <property type="entry name" value="DoxX"/>
</dbReference>
<evidence type="ECO:0008006" key="8">
    <source>
        <dbReference type="Google" id="ProtNLM"/>
    </source>
</evidence>
<keyword evidence="4 5" id="KW-0472">Membrane</keyword>
<evidence type="ECO:0000313" key="6">
    <source>
        <dbReference type="EMBL" id="ATB39044.1"/>
    </source>
</evidence>
<reference evidence="6 7" key="1">
    <citation type="submission" date="2017-06" db="EMBL/GenBank/DDBJ databases">
        <title>Sequencing and comparative analysis of myxobacterial genomes.</title>
        <authorList>
            <person name="Rupp O."/>
            <person name="Goesmann A."/>
            <person name="Sogaard-Andersen L."/>
        </authorList>
    </citation>
    <scope>NUCLEOTIDE SEQUENCE [LARGE SCALE GENOMIC DNA]</scope>
    <source>
        <strain evidence="6 7">DSM 52655</strain>
    </source>
</reference>
<dbReference type="GO" id="GO:0016020">
    <property type="term" value="C:membrane"/>
    <property type="evidence" value="ECO:0007669"/>
    <property type="project" value="UniProtKB-SubCell"/>
</dbReference>
<dbReference type="RefSeq" id="WP_198316705.1">
    <property type="nucleotide sequence ID" value="NZ_CP022098.1"/>
</dbReference>
<accession>A0A250J536</accession>
<dbReference type="AlphaFoldDB" id="A0A250J536"/>
<dbReference type="Proteomes" id="UP000217257">
    <property type="component" value="Chromosome"/>
</dbReference>
<protein>
    <recommendedName>
        <fullName evidence="8">DoxX family protein</fullName>
    </recommendedName>
</protein>
<feature type="transmembrane region" description="Helical" evidence="5">
    <location>
        <begin position="91"/>
        <end position="112"/>
    </location>
</feature>
<sequence length="156" mass="16050">MNAAANPAPSMLSSASSSHGLHLGLWAVQGVLALVFMGVGLVKLFTPYELLASQVAWVGAAPVALVRFIGLSEVLGALGLVLPAATRIKPVLTGLAALGLTLVMVLAVGVHVVRGEGYVLALPLLLGVLAAFVAWGRLTQVTLDARHEAFIARKIA</sequence>
<dbReference type="KEGG" id="cfus:CYFUS_004483"/>
<gene>
    <name evidence="6" type="ORF">CYFUS_004483</name>
</gene>
<keyword evidence="3 5" id="KW-1133">Transmembrane helix</keyword>
<evidence type="ECO:0000256" key="3">
    <source>
        <dbReference type="ARBA" id="ARBA00022989"/>
    </source>
</evidence>
<feature type="transmembrane region" description="Helical" evidence="5">
    <location>
        <begin position="118"/>
        <end position="138"/>
    </location>
</feature>
<feature type="transmembrane region" description="Helical" evidence="5">
    <location>
        <begin position="65"/>
        <end position="84"/>
    </location>
</feature>
<evidence type="ECO:0000256" key="1">
    <source>
        <dbReference type="ARBA" id="ARBA00004141"/>
    </source>
</evidence>
<name>A0A250J536_9BACT</name>
<feature type="transmembrane region" description="Helical" evidence="5">
    <location>
        <begin position="21"/>
        <end position="45"/>
    </location>
</feature>
<dbReference type="EMBL" id="CP022098">
    <property type="protein sequence ID" value="ATB39044.1"/>
    <property type="molecule type" value="Genomic_DNA"/>
</dbReference>
<keyword evidence="2 5" id="KW-0812">Transmembrane</keyword>
<evidence type="ECO:0000256" key="4">
    <source>
        <dbReference type="ARBA" id="ARBA00023136"/>
    </source>
</evidence>
<comment type="subcellular location">
    <subcellularLocation>
        <location evidence="1">Membrane</location>
        <topology evidence="1">Multi-pass membrane protein</topology>
    </subcellularLocation>
</comment>
<evidence type="ECO:0000256" key="2">
    <source>
        <dbReference type="ARBA" id="ARBA00022692"/>
    </source>
</evidence>
<proteinExistence type="predicted"/>
<organism evidence="6 7">
    <name type="scientific">Cystobacter fuscus</name>
    <dbReference type="NCBI Taxonomy" id="43"/>
    <lineage>
        <taxon>Bacteria</taxon>
        <taxon>Pseudomonadati</taxon>
        <taxon>Myxococcota</taxon>
        <taxon>Myxococcia</taxon>
        <taxon>Myxococcales</taxon>
        <taxon>Cystobacterineae</taxon>
        <taxon>Archangiaceae</taxon>
        <taxon>Cystobacter</taxon>
    </lineage>
</organism>
<evidence type="ECO:0000313" key="7">
    <source>
        <dbReference type="Proteomes" id="UP000217257"/>
    </source>
</evidence>